<dbReference type="InterPro" id="IPR012899">
    <property type="entry name" value="LTXXQ"/>
</dbReference>
<protein>
    <submittedName>
        <fullName evidence="3">Spy/CpxP family protein refolding chaperone</fullName>
    </submittedName>
</protein>
<evidence type="ECO:0000256" key="1">
    <source>
        <dbReference type="SAM" id="MobiDB-lite"/>
    </source>
</evidence>
<gene>
    <name evidence="3" type="ORF">JJB74_05960</name>
</gene>
<comment type="caution">
    <text evidence="3">The sequence shown here is derived from an EMBL/GenBank/DDBJ whole genome shotgun (WGS) entry which is preliminary data.</text>
</comment>
<dbReference type="RefSeq" id="WP_200590919.1">
    <property type="nucleotide sequence ID" value="NZ_JAEPBG010000002.1"/>
</dbReference>
<dbReference type="GO" id="GO:0042597">
    <property type="term" value="C:periplasmic space"/>
    <property type="evidence" value="ECO:0007669"/>
    <property type="project" value="InterPro"/>
</dbReference>
<proteinExistence type="predicted"/>
<evidence type="ECO:0000256" key="2">
    <source>
        <dbReference type="SAM" id="SignalP"/>
    </source>
</evidence>
<accession>A0A934SRH4</accession>
<feature type="chain" id="PRO_5037120919" evidence="2">
    <location>
        <begin position="24"/>
        <end position="157"/>
    </location>
</feature>
<dbReference type="Pfam" id="PF07813">
    <property type="entry name" value="LTXXQ"/>
    <property type="match status" value="1"/>
</dbReference>
<keyword evidence="2" id="KW-0732">Signal</keyword>
<reference evidence="3" key="1">
    <citation type="submission" date="2021-01" db="EMBL/GenBank/DDBJ databases">
        <title>Genome sequence of strain Noviherbaspirillum sp. DKR-6.</title>
        <authorList>
            <person name="Chaudhary D.K."/>
        </authorList>
    </citation>
    <scope>NUCLEOTIDE SEQUENCE</scope>
    <source>
        <strain evidence="3">DKR-6</strain>
    </source>
</reference>
<keyword evidence="4" id="KW-1185">Reference proteome</keyword>
<organism evidence="3 4">
    <name type="scientific">Noviherbaspirillum pedocola</name>
    <dbReference type="NCBI Taxonomy" id="2801341"/>
    <lineage>
        <taxon>Bacteria</taxon>
        <taxon>Pseudomonadati</taxon>
        <taxon>Pseudomonadota</taxon>
        <taxon>Betaproteobacteria</taxon>
        <taxon>Burkholderiales</taxon>
        <taxon>Oxalobacteraceae</taxon>
        <taxon>Noviherbaspirillum</taxon>
    </lineage>
</organism>
<feature type="region of interest" description="Disordered" evidence="1">
    <location>
        <begin position="26"/>
        <end position="49"/>
    </location>
</feature>
<evidence type="ECO:0000313" key="4">
    <source>
        <dbReference type="Proteomes" id="UP000622890"/>
    </source>
</evidence>
<evidence type="ECO:0000313" key="3">
    <source>
        <dbReference type="EMBL" id="MBK4734149.1"/>
    </source>
</evidence>
<dbReference type="AlphaFoldDB" id="A0A934SRH4"/>
<sequence>MNKLYQSLLTTLLAAGISGAAFAAPPAAGGPGPGSDPMMAGEHHQGGGDRLQHFQRRQTELHDKLKLDAKQEAAWKTYIAAIQPSATQQPPQREDMRKLPAPERVEKMLTAMREREAMMSKHLEAMKVFYATLSPLQKQIFDDNVGGGAMMQHHRHR</sequence>
<dbReference type="Proteomes" id="UP000622890">
    <property type="component" value="Unassembled WGS sequence"/>
</dbReference>
<feature type="signal peptide" evidence="2">
    <location>
        <begin position="1"/>
        <end position="23"/>
    </location>
</feature>
<dbReference type="EMBL" id="JAEPBG010000002">
    <property type="protein sequence ID" value="MBK4734149.1"/>
    <property type="molecule type" value="Genomic_DNA"/>
</dbReference>
<name>A0A934SRH4_9BURK</name>